<name>A0A5P6VST1_PSEXY</name>
<evidence type="ECO:0000256" key="1">
    <source>
        <dbReference type="SAM" id="Phobius"/>
    </source>
</evidence>
<organism evidence="2 3">
    <name type="scientific">Pseudobutyrivibrio xylanivorans</name>
    <dbReference type="NCBI Taxonomy" id="185007"/>
    <lineage>
        <taxon>Bacteria</taxon>
        <taxon>Bacillati</taxon>
        <taxon>Bacillota</taxon>
        <taxon>Clostridia</taxon>
        <taxon>Lachnospirales</taxon>
        <taxon>Lachnospiraceae</taxon>
        <taxon>Pseudobutyrivibrio</taxon>
    </lineage>
</organism>
<gene>
    <name evidence="2" type="ORF">FXF36_02970</name>
</gene>
<feature type="transmembrane region" description="Helical" evidence="1">
    <location>
        <begin position="105"/>
        <end position="123"/>
    </location>
</feature>
<accession>A0A5P6VST1</accession>
<protein>
    <recommendedName>
        <fullName evidence="4">CoA-binding domain-containing protein</fullName>
    </recommendedName>
</protein>
<evidence type="ECO:0008006" key="4">
    <source>
        <dbReference type="Google" id="ProtNLM"/>
    </source>
</evidence>
<dbReference type="EMBL" id="CP043028">
    <property type="protein sequence ID" value="QFJ53901.1"/>
    <property type="molecule type" value="Genomic_DNA"/>
</dbReference>
<dbReference type="OrthoDB" id="2025778at2"/>
<evidence type="ECO:0000313" key="2">
    <source>
        <dbReference type="EMBL" id="QFJ53901.1"/>
    </source>
</evidence>
<feature type="transmembrane region" description="Helical" evidence="1">
    <location>
        <begin position="78"/>
        <end position="99"/>
    </location>
</feature>
<sequence>MKKTLLYLKKHADFIICDLLALIVGYFLVVQLRYALRPVHHGELFFDYGVVLTGVYLLILILSKNLSGVIKRSFFKECEALLVQVFVSWAFFTAALYLVKSAQNFSRSVYAAAFVFCYLFLLVERSALKCFIRFSRFHSALCPKLIIVCDSNHSQEVIKRVLKGSFENDYEIVGVAMNNEGVTDYIDHFDSLIGLDKLEEFIADKKIDEAFIEVADAGVETHVIDLLLKHNIIAHRSLQESTMNYVEQGIEEISGHFVITVRDTQVSFVTRAERLETKLFRMFTRKEKDWQKD</sequence>
<dbReference type="Pfam" id="PF13727">
    <property type="entry name" value="CoA_binding_3"/>
    <property type="match status" value="1"/>
</dbReference>
<keyword evidence="1" id="KW-0472">Membrane</keyword>
<evidence type="ECO:0000313" key="3">
    <source>
        <dbReference type="Proteomes" id="UP000327030"/>
    </source>
</evidence>
<reference evidence="3" key="1">
    <citation type="submission" date="2019-08" db="EMBL/GenBank/DDBJ databases">
        <title>Complete Genome Sequence of the Polysaccharide-Degrading Rumen Bacterium Pseudobutyrivibrio xylanivorans MA3014.</title>
        <authorList>
            <person name="Palevich N."/>
            <person name="Maclean P.H."/>
            <person name="Kelly W.J."/>
            <person name="Leahy S.C."/>
            <person name="Rakonjac J."/>
            <person name="Attwood G.T."/>
        </authorList>
    </citation>
    <scope>NUCLEOTIDE SEQUENCE [LARGE SCALE GENOMIC DNA]</scope>
    <source>
        <strain evidence="3">MA3014</strain>
    </source>
</reference>
<keyword evidence="1" id="KW-1133">Transmembrane helix</keyword>
<dbReference type="KEGG" id="pxv:FXF36_02970"/>
<keyword evidence="1" id="KW-0812">Transmembrane</keyword>
<dbReference type="Proteomes" id="UP000327030">
    <property type="component" value="Chromosome 1"/>
</dbReference>
<proteinExistence type="predicted"/>
<dbReference type="AlphaFoldDB" id="A0A5P6VST1"/>
<feature type="transmembrane region" description="Helical" evidence="1">
    <location>
        <begin position="12"/>
        <end position="36"/>
    </location>
</feature>
<feature type="transmembrane region" description="Helical" evidence="1">
    <location>
        <begin position="48"/>
        <end position="66"/>
    </location>
</feature>
<dbReference type="RefSeq" id="WP_151622398.1">
    <property type="nucleotide sequence ID" value="NZ_CP043028.1"/>
</dbReference>